<evidence type="ECO:0000313" key="2">
    <source>
        <dbReference type="EMBL" id="PWZ17713.1"/>
    </source>
</evidence>
<accession>A0A3L6EBC5</accession>
<feature type="region of interest" description="Disordered" evidence="1">
    <location>
        <begin position="1"/>
        <end position="38"/>
    </location>
</feature>
<sequence>MPSHLPSNGLLTGPMTLPPAPCESPITRRRGSLALVHP</sequence>
<reference evidence="2" key="1">
    <citation type="journal article" date="2018" name="Nat. Genet.">
        <title>Extensive intraspecific gene order and gene structural variations between Mo17 and other maize genomes.</title>
        <authorList>
            <person name="Sun S."/>
            <person name="Zhou Y."/>
            <person name="Chen J."/>
            <person name="Shi J."/>
            <person name="Zhao H."/>
            <person name="Zhao H."/>
            <person name="Song W."/>
            <person name="Zhang M."/>
            <person name="Cui Y."/>
            <person name="Dong X."/>
            <person name="Liu H."/>
            <person name="Ma X."/>
            <person name="Jiao Y."/>
            <person name="Wang B."/>
            <person name="Wei X."/>
            <person name="Stein J.C."/>
            <person name="Glaubitz J.C."/>
            <person name="Lu F."/>
            <person name="Yu G."/>
            <person name="Liang C."/>
            <person name="Fengler K."/>
            <person name="Li B."/>
            <person name="Rafalski A."/>
            <person name="Schnable P.S."/>
            <person name="Ware D.H."/>
            <person name="Buckler E.S."/>
            <person name="Lai J."/>
        </authorList>
    </citation>
    <scope>NUCLEOTIDE SEQUENCE [LARGE SCALE GENOMIC DNA]</scope>
    <source>
        <tissue evidence="2">Seedling</tissue>
    </source>
</reference>
<feature type="compositionally biased region" description="Polar residues" evidence="1">
    <location>
        <begin position="1"/>
        <end position="10"/>
    </location>
</feature>
<dbReference type="EMBL" id="NCVQ01000007">
    <property type="protein sequence ID" value="PWZ17713.1"/>
    <property type="molecule type" value="Genomic_DNA"/>
</dbReference>
<comment type="caution">
    <text evidence="2">The sequence shown here is derived from an EMBL/GenBank/DDBJ whole genome shotgun (WGS) entry which is preliminary data.</text>
</comment>
<gene>
    <name evidence="2" type="ORF">Zm00014a_038359</name>
</gene>
<dbReference type="AlphaFoldDB" id="A0A3L6EBC5"/>
<name>A0A3L6EBC5_MAIZE</name>
<dbReference type="Proteomes" id="UP000251960">
    <property type="component" value="Chromosome 6"/>
</dbReference>
<evidence type="ECO:0000256" key="1">
    <source>
        <dbReference type="SAM" id="MobiDB-lite"/>
    </source>
</evidence>
<proteinExistence type="predicted"/>
<protein>
    <submittedName>
        <fullName evidence="2">Uncharacterized protein</fullName>
    </submittedName>
</protein>
<organism evidence="2">
    <name type="scientific">Zea mays</name>
    <name type="common">Maize</name>
    <dbReference type="NCBI Taxonomy" id="4577"/>
    <lineage>
        <taxon>Eukaryota</taxon>
        <taxon>Viridiplantae</taxon>
        <taxon>Streptophyta</taxon>
        <taxon>Embryophyta</taxon>
        <taxon>Tracheophyta</taxon>
        <taxon>Spermatophyta</taxon>
        <taxon>Magnoliopsida</taxon>
        <taxon>Liliopsida</taxon>
        <taxon>Poales</taxon>
        <taxon>Poaceae</taxon>
        <taxon>PACMAD clade</taxon>
        <taxon>Panicoideae</taxon>
        <taxon>Andropogonodae</taxon>
        <taxon>Andropogoneae</taxon>
        <taxon>Tripsacinae</taxon>
        <taxon>Zea</taxon>
    </lineage>
</organism>